<keyword evidence="2" id="KW-1185">Reference proteome</keyword>
<gene>
    <name evidence="1" type="ORF">I8J29_31715</name>
</gene>
<reference evidence="1 2" key="1">
    <citation type="submission" date="2021-03" db="EMBL/GenBank/DDBJ databases">
        <title>Paenibacillus artemisicola MWE-103 whole genome sequence.</title>
        <authorList>
            <person name="Ham Y.J."/>
        </authorList>
    </citation>
    <scope>NUCLEOTIDE SEQUENCE [LARGE SCALE GENOMIC DNA]</scope>
    <source>
        <strain evidence="1 2">MWE-103</strain>
    </source>
</reference>
<accession>A0ABS3WKE7</accession>
<dbReference type="InterPro" id="IPR009507">
    <property type="entry name" value="UPF0435"/>
</dbReference>
<name>A0ABS3WKE7_9BACL</name>
<proteinExistence type="predicted"/>
<sequence>MPTRSRGTGSSSRALRALARFPISSISPSLRLSPLYRNRHAASNAPAARRAPGVAAIRQACYNTSSHVDNGRRLKVRNLAEPNEDNIAFMIEAIKNKLRMASGAAMQASNFSLAKYEDLRDVYDIVASKDKFSISEVEAIVSELGQLRGNE</sequence>
<evidence type="ECO:0000313" key="2">
    <source>
        <dbReference type="Proteomes" id="UP000670947"/>
    </source>
</evidence>
<dbReference type="Proteomes" id="UP000670947">
    <property type="component" value="Unassembled WGS sequence"/>
</dbReference>
<dbReference type="Pfam" id="PF06569">
    <property type="entry name" value="DUF1128"/>
    <property type="match status" value="1"/>
</dbReference>
<dbReference type="EMBL" id="JAGGDJ010000072">
    <property type="protein sequence ID" value="MBO7748747.1"/>
    <property type="molecule type" value="Genomic_DNA"/>
</dbReference>
<comment type="caution">
    <text evidence="1">The sequence shown here is derived from an EMBL/GenBank/DDBJ whole genome shotgun (WGS) entry which is preliminary data.</text>
</comment>
<evidence type="ECO:0000313" key="1">
    <source>
        <dbReference type="EMBL" id="MBO7748747.1"/>
    </source>
</evidence>
<protein>
    <submittedName>
        <fullName evidence="1">DUF1128 domain-containing protein</fullName>
    </submittedName>
</protein>
<organism evidence="1 2">
    <name type="scientific">Paenibacillus artemisiicola</name>
    <dbReference type="NCBI Taxonomy" id="1172618"/>
    <lineage>
        <taxon>Bacteria</taxon>
        <taxon>Bacillati</taxon>
        <taxon>Bacillota</taxon>
        <taxon>Bacilli</taxon>
        <taxon>Bacillales</taxon>
        <taxon>Paenibacillaceae</taxon>
        <taxon>Paenibacillus</taxon>
    </lineage>
</organism>